<dbReference type="InterPro" id="IPR018702">
    <property type="entry name" value="DUF2207"/>
</dbReference>
<evidence type="ECO:0000256" key="3">
    <source>
        <dbReference type="SAM" id="SignalP"/>
    </source>
</evidence>
<feature type="signal peptide" evidence="3">
    <location>
        <begin position="1"/>
        <end position="28"/>
    </location>
</feature>
<gene>
    <name evidence="6" type="ORF">N869_10895</name>
</gene>
<dbReference type="Pfam" id="PF20990">
    <property type="entry name" value="DUF2207_C"/>
    <property type="match status" value="1"/>
</dbReference>
<dbReference type="Proteomes" id="UP000054314">
    <property type="component" value="Unassembled WGS sequence"/>
</dbReference>
<keyword evidence="2" id="KW-1133">Transmembrane helix</keyword>
<protein>
    <recommendedName>
        <fullName evidence="8">DUF2207 domain-containing protein</fullName>
    </recommendedName>
</protein>
<dbReference type="RefSeq" id="WP_052105184.1">
    <property type="nucleotide sequence ID" value="NZ_AXCZ01000053.1"/>
</dbReference>
<proteinExistence type="predicted"/>
<dbReference type="AlphaFoldDB" id="A0A0A0BY29"/>
<organism evidence="6 7">
    <name type="scientific">Cellulomonas bogoriensis 69B4 = DSM 16987</name>
    <dbReference type="NCBI Taxonomy" id="1386082"/>
    <lineage>
        <taxon>Bacteria</taxon>
        <taxon>Bacillati</taxon>
        <taxon>Actinomycetota</taxon>
        <taxon>Actinomycetes</taxon>
        <taxon>Micrococcales</taxon>
        <taxon>Cellulomonadaceae</taxon>
        <taxon>Cellulomonas</taxon>
    </lineage>
</organism>
<accession>A0A0A0BY29</accession>
<feature type="region of interest" description="Disordered" evidence="1">
    <location>
        <begin position="588"/>
        <end position="608"/>
    </location>
</feature>
<evidence type="ECO:0000313" key="6">
    <source>
        <dbReference type="EMBL" id="KGM13273.1"/>
    </source>
</evidence>
<evidence type="ECO:0008006" key="8">
    <source>
        <dbReference type="Google" id="ProtNLM"/>
    </source>
</evidence>
<evidence type="ECO:0000256" key="1">
    <source>
        <dbReference type="SAM" id="MobiDB-lite"/>
    </source>
</evidence>
<evidence type="ECO:0000313" key="7">
    <source>
        <dbReference type="Proteomes" id="UP000054314"/>
    </source>
</evidence>
<keyword evidence="2" id="KW-0812">Transmembrane</keyword>
<feature type="domain" description="Predicted membrane protein YciQ-like C-terminal" evidence="5">
    <location>
        <begin position="307"/>
        <end position="532"/>
    </location>
</feature>
<feature type="domain" description="DUF2207" evidence="4">
    <location>
        <begin position="35"/>
        <end position="219"/>
    </location>
</feature>
<name>A0A0A0BY29_9CELL</name>
<sequence length="608" mass="65200">MRRLPTALALSALIGALLGLGAASPAAANPDDDHVARYDMVVDLQHDGRADVSLTLVMDFGTEPNRGPYLTFVSRQEVDENYDRLYLFSDVTATSPTAPTPVHVEDEGGITAIRIGDPDRRELTGKHTYQVRFTVDGWVNTGRHLGEDRDELYLNVLSNWDLTVRDVTVTVQAPYPPQDAECWVGRGEATPCEDSAASPDAASFAQSVVHPGEAFTVGAAYPRGTFPTADPILVERQRLSDSFAVTPVTVPLAALLAIGGTWLVVRTIRREGTDEQYIGLTPGLTPPPGHDAPVGPKVKAPVAVRFTPPEGLRAGELGTLIDQRADPHDVTATIIDLAVRGYLRIEDVNEVKNGRREWRLVPLPRDVTTLLPHERTLLMGLFPEAEPTLLSELRTTFHTSMTKVQDELYEEVTRQGWFRGNPKLARASWLSRATGVLVVGLAAAILLPILTSWGLVGLAAAVPGVVMMFVVPMAPARTAKGTAILTQTTGFRRYLETAEADQLRFEEGEDVFSRYLPFAVAFGLTERWSKVFTDLAAQGRPLPEPTWYVGAWGAGFWAGASNLGTELSSFTSTLDTAVAAPSTGGSGGSFSGGGFSGGGVGGGGGGSW</sequence>
<dbReference type="EMBL" id="AXCZ01000053">
    <property type="protein sequence ID" value="KGM13273.1"/>
    <property type="molecule type" value="Genomic_DNA"/>
</dbReference>
<reference evidence="6 7" key="1">
    <citation type="submission" date="2013-08" db="EMBL/GenBank/DDBJ databases">
        <title>Genome sequencing of Cellulomonas bogoriensis 69B4.</title>
        <authorList>
            <person name="Chen F."/>
            <person name="Li Y."/>
            <person name="Wang G."/>
        </authorList>
    </citation>
    <scope>NUCLEOTIDE SEQUENCE [LARGE SCALE GENOMIC DNA]</scope>
    <source>
        <strain evidence="6 7">69B4</strain>
    </source>
</reference>
<keyword evidence="7" id="KW-1185">Reference proteome</keyword>
<feature type="chain" id="PRO_5001967627" description="DUF2207 domain-containing protein" evidence="3">
    <location>
        <begin position="29"/>
        <end position="608"/>
    </location>
</feature>
<comment type="caution">
    <text evidence="6">The sequence shown here is derived from an EMBL/GenBank/DDBJ whole genome shotgun (WGS) entry which is preliminary data.</text>
</comment>
<keyword evidence="2" id="KW-0472">Membrane</keyword>
<dbReference type="InterPro" id="IPR048389">
    <property type="entry name" value="YciQ-like_C"/>
</dbReference>
<feature type="transmembrane region" description="Helical" evidence="2">
    <location>
        <begin position="243"/>
        <end position="265"/>
    </location>
</feature>
<evidence type="ECO:0000256" key="2">
    <source>
        <dbReference type="SAM" id="Phobius"/>
    </source>
</evidence>
<feature type="transmembrane region" description="Helical" evidence="2">
    <location>
        <begin position="429"/>
        <end position="447"/>
    </location>
</feature>
<keyword evidence="3" id="KW-0732">Signal</keyword>
<evidence type="ECO:0000259" key="4">
    <source>
        <dbReference type="Pfam" id="PF09972"/>
    </source>
</evidence>
<feature type="transmembrane region" description="Helical" evidence="2">
    <location>
        <begin position="453"/>
        <end position="471"/>
    </location>
</feature>
<dbReference type="Pfam" id="PF09972">
    <property type="entry name" value="DUF2207"/>
    <property type="match status" value="1"/>
</dbReference>
<dbReference type="OrthoDB" id="143710at2"/>
<evidence type="ECO:0000259" key="5">
    <source>
        <dbReference type="Pfam" id="PF20990"/>
    </source>
</evidence>